<dbReference type="GO" id="GO:0016579">
    <property type="term" value="P:protein deubiquitination"/>
    <property type="evidence" value="ECO:0007669"/>
    <property type="project" value="InterPro"/>
</dbReference>
<dbReference type="PANTHER" id="PTHR24006:SF644">
    <property type="entry name" value="UBIQUITIN CARBOXYL-TERMINAL HYDROLASE 7"/>
    <property type="match status" value="1"/>
</dbReference>
<dbReference type="STRING" id="101127.A0A1X2GX52"/>
<dbReference type="InterPro" id="IPR002083">
    <property type="entry name" value="MATH/TRAF_dom"/>
</dbReference>
<dbReference type="AlphaFoldDB" id="A0A1X2GX52"/>
<dbReference type="InterPro" id="IPR024729">
    <property type="entry name" value="USP7_ICP0-binding_dom"/>
</dbReference>
<dbReference type="PROSITE" id="PS00972">
    <property type="entry name" value="USP_1"/>
    <property type="match status" value="1"/>
</dbReference>
<evidence type="ECO:0000256" key="4">
    <source>
        <dbReference type="ARBA" id="ARBA00012759"/>
    </source>
</evidence>
<dbReference type="GO" id="GO:0140492">
    <property type="term" value="F:metal-dependent deubiquitinase activity"/>
    <property type="evidence" value="ECO:0007669"/>
    <property type="project" value="UniProtKB-ARBA"/>
</dbReference>
<dbReference type="SUPFAM" id="SSF54001">
    <property type="entry name" value="Cysteine proteinases"/>
    <property type="match status" value="1"/>
</dbReference>
<dbReference type="InterPro" id="IPR038765">
    <property type="entry name" value="Papain-like_cys_pep_sf"/>
</dbReference>
<keyword evidence="9" id="KW-0539">Nucleus</keyword>
<proteinExistence type="inferred from homology"/>
<sequence length="1106" mass="126284">MTQEQNTEYEIKELSNELTPSQPVSQPEASVISEWKHVAEKELLAIDEEVLEFKVFHWEISDWNALPDRIQGPVFEVGGHRWNVLLFPRGNNTQGECVSIYLEYTDAKTGPPENYACAQFVICVSRPSDPTAYSVHSGQHRFQADESDWGFTRFVEMQNLETNYLESNAVRISVIVKVVKDPNGVLWHNFLNYDSKAVTGHVGLKNQGATCYMNSLFQSLYCTNLFRKAVYQIPTESDNPSKSVSLALQRLFYNLQFTNSPVGTNELTKSFGWDTLDAFMQHDVQEFNRVLQDNLEIKMKGTPADGAIKKLFLGRMKSYIRCINVNYESSRSEDYYDIQLNVKGCANLEASFKDYIAEEVLEGDNKYMAEGYGLQDAKKGVIFESFPPVLHLQLKRFEYNIMTDRMVKINDRHEFPLSIDLEPYLSESADKSMSHEYCLHGVLVHSGDLGGGHYLAFVKPTKEDGWLKFDDDRVIPATLKEVLEENFGGEPINAANNPRPHPRNYKRYTNAYMLVYVRKCMLDEILAPVTDSDIPKHLVQRLEEERLSDEKRRREKEQQHLYMETMIATDADFENNHGLDFLDFAVLPRFKVRKDQTYGAYKQELANQLGLPVSQFRPWVLVNRQNRTIRPDTPLTDEEAASQLDELRQRHSSTQTNLRLYIEKAPEVDKDGKGLFPLAGAKHPPYSLVFIKVFDPWTQDVHGAGHMYIHADDKVDHILPAVRRMAGLDESAGLDLYEEIKPEMVEIMDVSKSFSQSEIQDGDIIVAQKSLTAQEAEELQSKGLSPTVADFMNYLRQRRVLQFIPKDGDVNSIFDMEVLTTMTYDMVTQRLGAKIGADPNKIMLHLATTKDDFKPITRFPLPHGTYGDLEKDAYRFGGDNSLGKLGFEVLDVSLTEFENNRQIKVICLTPTLADAHETVVFVPKNGRVSELLRQVEANGIKFQSEHGSRQVRVYDTVSHKVSRALMPNDPVSAITDSPMSQLYIEEVPLEETKSTGDEDVLINVFHFQRDITRSHSVPFKFLVIKDEPMDDTKRRLQARTGMSDKDWAKVKTCIVSQYSATPIEEDDFKLSDHQWQKLDDTLGLEHIDKTGRANRNGTERGLTIRG</sequence>
<name>A0A1X2GX52_9FUNG</name>
<evidence type="ECO:0000259" key="12">
    <source>
        <dbReference type="PROSITE" id="PS50235"/>
    </source>
</evidence>
<dbReference type="PROSITE" id="PS50235">
    <property type="entry name" value="USP_3"/>
    <property type="match status" value="1"/>
</dbReference>
<feature type="compositionally biased region" description="Polar residues" evidence="10">
    <location>
        <begin position="16"/>
        <end position="26"/>
    </location>
</feature>
<dbReference type="OrthoDB" id="289038at2759"/>
<dbReference type="EC" id="3.4.19.12" evidence="4"/>
<dbReference type="GO" id="GO:0031647">
    <property type="term" value="P:regulation of protein stability"/>
    <property type="evidence" value="ECO:0007669"/>
    <property type="project" value="TreeGrafter"/>
</dbReference>
<dbReference type="Gene3D" id="3.10.20.90">
    <property type="entry name" value="Phosphatidylinositol 3-kinase Catalytic Subunit, Chain A, domain 1"/>
    <property type="match status" value="2"/>
</dbReference>
<dbReference type="FunFam" id="3.90.70.10:FF:000005">
    <property type="entry name" value="Ubiquitin carboxyl-terminal hydrolase 7"/>
    <property type="match status" value="1"/>
</dbReference>
<protein>
    <recommendedName>
        <fullName evidence="4">ubiquitinyl hydrolase 1</fullName>
        <ecNumber evidence="4">3.4.19.12</ecNumber>
    </recommendedName>
</protein>
<accession>A0A1X2GX52</accession>
<dbReference type="PANTHER" id="PTHR24006">
    <property type="entry name" value="UBIQUITIN CARBOXYL-TERMINAL HYDROLASE"/>
    <property type="match status" value="1"/>
</dbReference>
<feature type="domain" description="MATH" evidence="11">
    <location>
        <begin position="53"/>
        <end position="176"/>
    </location>
</feature>
<dbReference type="Pfam" id="PF22486">
    <property type="entry name" value="MATH_2"/>
    <property type="match status" value="1"/>
</dbReference>
<evidence type="ECO:0000256" key="8">
    <source>
        <dbReference type="ARBA" id="ARBA00022807"/>
    </source>
</evidence>
<dbReference type="GO" id="GO:0004843">
    <property type="term" value="F:cysteine-type deubiquitinase activity"/>
    <property type="evidence" value="ECO:0007669"/>
    <property type="project" value="UniProtKB-EC"/>
</dbReference>
<dbReference type="InterPro" id="IPR029346">
    <property type="entry name" value="USP_C"/>
</dbReference>
<dbReference type="Pfam" id="PF00443">
    <property type="entry name" value="UCH"/>
    <property type="match status" value="1"/>
</dbReference>
<gene>
    <name evidence="13" type="ORF">DM01DRAFT_1330803</name>
</gene>
<dbReference type="GO" id="GO:0005634">
    <property type="term" value="C:nucleus"/>
    <property type="evidence" value="ECO:0007669"/>
    <property type="project" value="UniProtKB-SubCell"/>
</dbReference>
<comment type="subcellular location">
    <subcellularLocation>
        <location evidence="2">Nucleus</location>
    </subcellularLocation>
</comment>
<evidence type="ECO:0000256" key="5">
    <source>
        <dbReference type="ARBA" id="ARBA00022670"/>
    </source>
</evidence>
<dbReference type="InterPro" id="IPR001394">
    <property type="entry name" value="Peptidase_C19_UCH"/>
</dbReference>
<keyword evidence="5" id="KW-0645">Protease</keyword>
<dbReference type="Pfam" id="PF14533">
    <property type="entry name" value="USP7_C2"/>
    <property type="match status" value="1"/>
</dbReference>
<evidence type="ECO:0000256" key="1">
    <source>
        <dbReference type="ARBA" id="ARBA00000707"/>
    </source>
</evidence>
<keyword evidence="7" id="KW-0378">Hydrolase</keyword>
<dbReference type="CDD" id="cd02659">
    <property type="entry name" value="peptidase_C19C"/>
    <property type="match status" value="1"/>
</dbReference>
<evidence type="ECO:0000256" key="3">
    <source>
        <dbReference type="ARBA" id="ARBA00009085"/>
    </source>
</evidence>
<dbReference type="PROSITE" id="PS50144">
    <property type="entry name" value="MATH"/>
    <property type="match status" value="1"/>
</dbReference>
<dbReference type="PROSITE" id="PS00973">
    <property type="entry name" value="USP_2"/>
    <property type="match status" value="1"/>
</dbReference>
<keyword evidence="8" id="KW-0788">Thiol protease</keyword>
<dbReference type="InterPro" id="IPR018200">
    <property type="entry name" value="USP_CS"/>
</dbReference>
<evidence type="ECO:0000256" key="6">
    <source>
        <dbReference type="ARBA" id="ARBA00022786"/>
    </source>
</evidence>
<dbReference type="InterPro" id="IPR028889">
    <property type="entry name" value="USP"/>
</dbReference>
<evidence type="ECO:0000259" key="11">
    <source>
        <dbReference type="PROSITE" id="PS50144"/>
    </source>
</evidence>
<evidence type="ECO:0000256" key="9">
    <source>
        <dbReference type="ARBA" id="ARBA00023242"/>
    </source>
</evidence>
<evidence type="ECO:0000256" key="2">
    <source>
        <dbReference type="ARBA" id="ARBA00004123"/>
    </source>
</evidence>
<dbReference type="SMART" id="SM00061">
    <property type="entry name" value="MATH"/>
    <property type="match status" value="1"/>
</dbReference>
<dbReference type="InterPro" id="IPR050164">
    <property type="entry name" value="Peptidase_C19"/>
</dbReference>
<reference evidence="13 14" key="1">
    <citation type="submission" date="2016-07" db="EMBL/GenBank/DDBJ databases">
        <title>Pervasive Adenine N6-methylation of Active Genes in Fungi.</title>
        <authorList>
            <consortium name="DOE Joint Genome Institute"/>
            <person name="Mondo S.J."/>
            <person name="Dannebaum R.O."/>
            <person name="Kuo R.C."/>
            <person name="Labutti K."/>
            <person name="Haridas S."/>
            <person name="Kuo A."/>
            <person name="Salamov A."/>
            <person name="Ahrendt S.R."/>
            <person name="Lipzen A."/>
            <person name="Sullivan W."/>
            <person name="Andreopoulos W.B."/>
            <person name="Clum A."/>
            <person name="Lindquist E."/>
            <person name="Daum C."/>
            <person name="Ramamoorthy G.K."/>
            <person name="Gryganskyi A."/>
            <person name="Culley D."/>
            <person name="Magnuson J.K."/>
            <person name="James T.Y."/>
            <person name="O'Malley M.A."/>
            <person name="Stajich J.E."/>
            <person name="Spatafora J.W."/>
            <person name="Visel A."/>
            <person name="Grigoriev I.V."/>
        </authorList>
    </citation>
    <scope>NUCLEOTIDE SEQUENCE [LARGE SCALE GENOMIC DNA]</scope>
    <source>
        <strain evidence="13 14">NRRL 3301</strain>
    </source>
</reference>
<comment type="caution">
    <text evidence="13">The sequence shown here is derived from an EMBL/GenBank/DDBJ whole genome shotgun (WGS) entry which is preliminary data.</text>
</comment>
<dbReference type="GO" id="GO:0005829">
    <property type="term" value="C:cytosol"/>
    <property type="evidence" value="ECO:0007669"/>
    <property type="project" value="TreeGrafter"/>
</dbReference>
<evidence type="ECO:0000313" key="13">
    <source>
        <dbReference type="EMBL" id="ORX62673.1"/>
    </source>
</evidence>
<feature type="region of interest" description="Disordered" evidence="10">
    <location>
        <begin position="1"/>
        <end position="26"/>
    </location>
</feature>
<keyword evidence="14" id="KW-1185">Reference proteome</keyword>
<dbReference type="Proteomes" id="UP000242146">
    <property type="component" value="Unassembled WGS sequence"/>
</dbReference>
<dbReference type="InterPro" id="IPR008974">
    <property type="entry name" value="TRAF-like"/>
</dbReference>
<comment type="catalytic activity">
    <reaction evidence="1">
        <text>Thiol-dependent hydrolysis of ester, thioester, amide, peptide and isopeptide bonds formed by the C-terminal Gly of ubiquitin (a 76-residue protein attached to proteins as an intracellular targeting signal).</text>
        <dbReference type="EC" id="3.4.19.12"/>
    </reaction>
</comment>
<dbReference type="SUPFAM" id="SSF49599">
    <property type="entry name" value="TRAF domain-like"/>
    <property type="match status" value="1"/>
</dbReference>
<evidence type="ECO:0000256" key="7">
    <source>
        <dbReference type="ARBA" id="ARBA00022801"/>
    </source>
</evidence>
<dbReference type="Gene3D" id="3.90.70.10">
    <property type="entry name" value="Cysteine proteinases"/>
    <property type="match status" value="1"/>
</dbReference>
<evidence type="ECO:0000256" key="10">
    <source>
        <dbReference type="SAM" id="MobiDB-lite"/>
    </source>
</evidence>
<dbReference type="Gene3D" id="2.60.210.10">
    <property type="entry name" value="Apoptosis, Tumor Necrosis Factor Receptor Associated Protein 2, Chain A"/>
    <property type="match status" value="1"/>
</dbReference>
<organism evidence="13 14">
    <name type="scientific">Hesseltinella vesiculosa</name>
    <dbReference type="NCBI Taxonomy" id="101127"/>
    <lineage>
        <taxon>Eukaryota</taxon>
        <taxon>Fungi</taxon>
        <taxon>Fungi incertae sedis</taxon>
        <taxon>Mucoromycota</taxon>
        <taxon>Mucoromycotina</taxon>
        <taxon>Mucoromycetes</taxon>
        <taxon>Mucorales</taxon>
        <taxon>Cunninghamellaceae</taxon>
        <taxon>Hesseltinella</taxon>
    </lineage>
</organism>
<keyword evidence="6" id="KW-0833">Ubl conjugation pathway</keyword>
<dbReference type="Pfam" id="PF12436">
    <property type="entry name" value="USP7_ICP0_bdg"/>
    <property type="match status" value="1"/>
</dbReference>
<dbReference type="EMBL" id="MCGT01000001">
    <property type="protein sequence ID" value="ORX62673.1"/>
    <property type="molecule type" value="Genomic_DNA"/>
</dbReference>
<comment type="similarity">
    <text evidence="3">Belongs to the peptidase C19 family.</text>
</comment>
<dbReference type="GO" id="GO:0006508">
    <property type="term" value="P:proteolysis"/>
    <property type="evidence" value="ECO:0007669"/>
    <property type="project" value="UniProtKB-KW"/>
</dbReference>
<feature type="domain" description="USP" evidence="12">
    <location>
        <begin position="202"/>
        <end position="519"/>
    </location>
</feature>
<evidence type="ECO:0000313" key="14">
    <source>
        <dbReference type="Proteomes" id="UP000242146"/>
    </source>
</evidence>